<evidence type="ECO:0000256" key="3">
    <source>
        <dbReference type="SAM" id="MobiDB-lite"/>
    </source>
</evidence>
<evidence type="ECO:0000256" key="2">
    <source>
        <dbReference type="ARBA" id="ARBA00041558"/>
    </source>
</evidence>
<dbReference type="SMART" id="SM00333">
    <property type="entry name" value="TUDOR"/>
    <property type="match status" value="2"/>
</dbReference>
<accession>A0A1I8G0R2</accession>
<feature type="domain" description="Tudor" evidence="4">
    <location>
        <begin position="487"/>
        <end position="541"/>
    </location>
</feature>
<proteinExistence type="inferred from homology"/>
<dbReference type="PANTHER" id="PTHR13211:SF0">
    <property type="entry name" value="TELOMERASE CAJAL BODY PROTEIN 1"/>
    <property type="match status" value="1"/>
</dbReference>
<evidence type="ECO:0000256" key="1">
    <source>
        <dbReference type="ARBA" id="ARBA00038279"/>
    </source>
</evidence>
<dbReference type="SUPFAM" id="SSF63748">
    <property type="entry name" value="Tudor/PWWP/MBT"/>
    <property type="match status" value="2"/>
</dbReference>
<sequence>MASSHAPLVNGNSSAHSAADAYPKAIVPPNGTKIGIRIVHIENLNCFFVVPEADLAKLEKLALSLKSVAIKSEPAEPACLSACLLAMHPDDGEWYRAVALDWPRHSACLVRFIDYGNAAVVPAEFVAKQPNGAQLTELPAFAIECSLAGCDHADYGPGALASFRKLLNRPGVTAEIAVPPVAGQGDEDPAAAAAAVVAAGPVGVRLSINDIDVLGRLPKLAAKLSLPRHRVKLSPAENIVDAGPFDAVISVSKPAEDGSGSLTVWLQRSDRQEDLLQLSELLEPAAESSTGFSTGELIAGDVCIGYYLEGWYRARVLSTDEQAGTVRRLPPDATFSQPALAHPATLPAPPKDAQRRFKPDAGELLVGLTEETVNEAEAEPEAEPEVTPSVRVSVSSSGIVKFEDPTIIETITDAVERDVIPDFEVASDGSLAAFDAVVVVADLTEDRCSAMLWLQRDSDQEALAGMQEALEAAAADSATVAGLGIEDLAEGDGCIGVYEEAWYRARVLSLNPVSVLFVDYGNVESAATPAELQLRPLPAGRAEFRVPAFAIRCQLRCPVEGGRFKPDAGAALVERTDASDKPLLVSLELPSDSAETAAQDFIVNLDQTENDFLMQLIETDDAGKDAGGDDEAAEEAGEAEVELKTTTETGAENDEAIAEAGDDLDETIVEDEDQILPEDADGDRGKLRLSVGDTIVGCIAPRVNENDESYDDAVFYVRREDSAAVEARTGCLAEALAKAAGEREDGARLDFSVVVVKHRALMRSPATDATDDSSMQLRRTQIESIDEHGKSAGVVLIDEGSAVADADVELFQAMPEALQLSALPALACRCQFESEQAEENEANGDINAIKRFLIVGIDEDEEDWPLYTVRSADKSPPQEGAAAAEIPDDEERSKSPIFVSHYLAVPKVARIGGLAATRGREDSSSSADGPRVCRSKMQLMNVDHGAEGTAAAPIASIRSRQESSQLSEKDWELSWDWAAADAQDPSTPSVKLARIDSTVAAAAAVSLEAFASLDAAARTAGADDAAQRTAGADDAAQRTAGADDAAQRTAGADDAATVGVSAADELRALYNSLNPSSSRPPAELSAFTLVRDSNYFRGCKFSPDGLCLLTNSADNQLRLFNMPRLNESEAAEGGWQPVLNMPESDLIYDMCWYPSMNSADPDTCCFAACSRDNPVRLWDAFTGQQRAQYAPYNHLDELQAPYSLAFSPDGSRLYCGFERHLRVFDIHRPGKQSERRPRIGVKPSQGGIIAALACTPARPGVYACGSYNRTVCLFAEPGSMLACMRGQLGGVTQLQFSPCGNLLYSGGRKDPEIHCWDVRRPGVILATMRRVVATNQRLQFDLDPGGRYLLSPCYTGRVRVFDLKTPPAPTNCEINYCAEWQAHADACNTVSLSPTCPVLATCSGQRHIRSMLADASSSSSSTYSEDETDQNVENRLRLFSLSTCLDNSRFAAN</sequence>
<keyword evidence="5" id="KW-1185">Reference proteome</keyword>
<feature type="region of interest" description="Disordered" evidence="3">
    <location>
        <begin position="330"/>
        <end position="353"/>
    </location>
</feature>
<comment type="similarity">
    <text evidence="1">Belongs to the TCAB1 family.</text>
</comment>
<dbReference type="SMART" id="SM00320">
    <property type="entry name" value="WD40"/>
    <property type="match status" value="6"/>
</dbReference>
<dbReference type="Gene3D" id="2.30.30.140">
    <property type="match status" value="2"/>
</dbReference>
<organism evidence="5 6">
    <name type="scientific">Macrostomum lignano</name>
    <dbReference type="NCBI Taxonomy" id="282301"/>
    <lineage>
        <taxon>Eukaryota</taxon>
        <taxon>Metazoa</taxon>
        <taxon>Spiralia</taxon>
        <taxon>Lophotrochozoa</taxon>
        <taxon>Platyhelminthes</taxon>
        <taxon>Rhabditophora</taxon>
        <taxon>Macrostomorpha</taxon>
        <taxon>Macrostomida</taxon>
        <taxon>Macrostomidae</taxon>
        <taxon>Macrostomum</taxon>
    </lineage>
</organism>
<evidence type="ECO:0000259" key="4">
    <source>
        <dbReference type="PROSITE" id="PS50304"/>
    </source>
</evidence>
<dbReference type="InterPro" id="IPR036322">
    <property type="entry name" value="WD40_repeat_dom_sf"/>
</dbReference>
<dbReference type="InterPro" id="IPR015943">
    <property type="entry name" value="WD40/YVTN_repeat-like_dom_sf"/>
</dbReference>
<dbReference type="GO" id="GO:0015030">
    <property type="term" value="C:Cajal body"/>
    <property type="evidence" value="ECO:0007669"/>
    <property type="project" value="TreeGrafter"/>
</dbReference>
<feature type="region of interest" description="Disordered" evidence="3">
    <location>
        <begin position="621"/>
        <end position="642"/>
    </location>
</feature>
<dbReference type="WBParaSite" id="maker-uti_cns_0000438-snap-gene-1.18-mRNA-1">
    <property type="protein sequence ID" value="maker-uti_cns_0000438-snap-gene-1.18-mRNA-1"/>
    <property type="gene ID" value="maker-uti_cns_0000438-snap-gene-1.18"/>
</dbReference>
<dbReference type="InterPro" id="IPR002999">
    <property type="entry name" value="Tudor"/>
</dbReference>
<dbReference type="PANTHER" id="PTHR13211">
    <property type="entry name" value="TELOMERASE CAJAL BODY PROTEIN 1"/>
    <property type="match status" value="1"/>
</dbReference>
<protein>
    <recommendedName>
        <fullName evidence="2">WD repeat-containing protein 79</fullName>
    </recommendedName>
</protein>
<evidence type="ECO:0000313" key="6">
    <source>
        <dbReference type="WBParaSite" id="maker-uti_cns_0000438-snap-gene-1.18-mRNA-1"/>
    </source>
</evidence>
<name>A0A1I8G0R2_9PLAT</name>
<dbReference type="SUPFAM" id="SSF50978">
    <property type="entry name" value="WD40 repeat-like"/>
    <property type="match status" value="1"/>
</dbReference>
<dbReference type="InterPro" id="IPR051150">
    <property type="entry name" value="SWT21/TCAB1_mRNA_Telomere"/>
</dbReference>
<dbReference type="GO" id="GO:0003723">
    <property type="term" value="F:RNA binding"/>
    <property type="evidence" value="ECO:0007669"/>
    <property type="project" value="TreeGrafter"/>
</dbReference>
<dbReference type="GO" id="GO:0030576">
    <property type="term" value="P:Cajal body organization"/>
    <property type="evidence" value="ECO:0007669"/>
    <property type="project" value="TreeGrafter"/>
</dbReference>
<dbReference type="InterPro" id="IPR001680">
    <property type="entry name" value="WD40_rpt"/>
</dbReference>
<feature type="region of interest" description="Disordered" evidence="3">
    <location>
        <begin position="1028"/>
        <end position="1055"/>
    </location>
</feature>
<dbReference type="PROSITE" id="PS50304">
    <property type="entry name" value="TUDOR"/>
    <property type="match status" value="2"/>
</dbReference>
<dbReference type="Proteomes" id="UP000095280">
    <property type="component" value="Unplaced"/>
</dbReference>
<reference evidence="6" key="1">
    <citation type="submission" date="2016-11" db="UniProtKB">
        <authorList>
            <consortium name="WormBaseParasite"/>
        </authorList>
    </citation>
    <scope>IDENTIFICATION</scope>
</reference>
<evidence type="ECO:0000313" key="5">
    <source>
        <dbReference type="Proteomes" id="UP000095280"/>
    </source>
</evidence>
<dbReference type="Gene3D" id="2.130.10.10">
    <property type="entry name" value="YVTN repeat-like/Quinoprotein amine dehydrogenase"/>
    <property type="match status" value="2"/>
</dbReference>
<dbReference type="Pfam" id="PF00400">
    <property type="entry name" value="WD40"/>
    <property type="match status" value="1"/>
</dbReference>
<dbReference type="Pfam" id="PF00567">
    <property type="entry name" value="TUDOR"/>
    <property type="match status" value="2"/>
</dbReference>
<feature type="region of interest" description="Disordered" evidence="3">
    <location>
        <begin position="870"/>
        <end position="891"/>
    </location>
</feature>
<feature type="domain" description="Tudor" evidence="4">
    <location>
        <begin position="76"/>
        <end position="136"/>
    </location>
</feature>
<feature type="compositionally biased region" description="Acidic residues" evidence="3">
    <location>
        <begin position="628"/>
        <end position="640"/>
    </location>
</feature>